<protein>
    <submittedName>
        <fullName evidence="3">Uncharacterized protein DUF2782</fullName>
    </submittedName>
</protein>
<keyword evidence="4" id="KW-1185">Reference proteome</keyword>
<dbReference type="InterPro" id="IPR021357">
    <property type="entry name" value="DUF2782"/>
</dbReference>
<evidence type="ECO:0000256" key="1">
    <source>
        <dbReference type="SAM" id="MobiDB-lite"/>
    </source>
</evidence>
<accession>A0A4V2UQL0</accession>
<dbReference type="Proteomes" id="UP000295135">
    <property type="component" value="Unassembled WGS sequence"/>
</dbReference>
<dbReference type="Pfam" id="PF11191">
    <property type="entry name" value="DUF2782"/>
    <property type="match status" value="1"/>
</dbReference>
<organism evidence="3 4">
    <name type="scientific">Sulfuritortus calidifontis</name>
    <dbReference type="NCBI Taxonomy" id="1914471"/>
    <lineage>
        <taxon>Bacteria</taxon>
        <taxon>Pseudomonadati</taxon>
        <taxon>Pseudomonadota</taxon>
        <taxon>Betaproteobacteria</taxon>
        <taxon>Nitrosomonadales</taxon>
        <taxon>Thiobacillaceae</taxon>
        <taxon>Sulfuritortus</taxon>
    </lineage>
</organism>
<feature type="region of interest" description="Disordered" evidence="1">
    <location>
        <begin position="21"/>
        <end position="44"/>
    </location>
</feature>
<reference evidence="3 4" key="1">
    <citation type="submission" date="2019-03" db="EMBL/GenBank/DDBJ databases">
        <title>Genomic Encyclopedia of Type Strains, Phase IV (KMG-IV): sequencing the most valuable type-strain genomes for metagenomic binning, comparative biology and taxonomic classification.</title>
        <authorList>
            <person name="Goeker M."/>
        </authorList>
    </citation>
    <scope>NUCLEOTIDE SEQUENCE [LARGE SCALE GENOMIC DNA]</scope>
    <source>
        <strain evidence="3 4">DSM 103923</strain>
    </source>
</reference>
<feature type="chain" id="PRO_5021028072" evidence="2">
    <location>
        <begin position="20"/>
        <end position="109"/>
    </location>
</feature>
<sequence length="109" mass="12100">MRLTQLFALTALAAAPAFAAEPPKLSPVPDIPPPPGMVDTAPAPDITITQRGEDKVEEYRIKGQLYMIKVTPSHGKPYYLVDPKGNGQMVRYDDLAPNLMVPMWMLFEF</sequence>
<proteinExistence type="predicted"/>
<comment type="caution">
    <text evidence="3">The sequence shown here is derived from an EMBL/GenBank/DDBJ whole genome shotgun (WGS) entry which is preliminary data.</text>
</comment>
<evidence type="ECO:0000256" key="2">
    <source>
        <dbReference type="SAM" id="SignalP"/>
    </source>
</evidence>
<dbReference type="EMBL" id="SLZY01000010">
    <property type="protein sequence ID" value="TCS71287.1"/>
    <property type="molecule type" value="Genomic_DNA"/>
</dbReference>
<name>A0A4V2UQL0_9PROT</name>
<keyword evidence="2" id="KW-0732">Signal</keyword>
<dbReference type="Gene3D" id="2.20.130.30">
    <property type="entry name" value="Protein of unknown function DUF2782"/>
    <property type="match status" value="1"/>
</dbReference>
<dbReference type="AlphaFoldDB" id="A0A4V2UQL0"/>
<feature type="compositionally biased region" description="Pro residues" evidence="1">
    <location>
        <begin position="24"/>
        <end position="36"/>
    </location>
</feature>
<dbReference type="RefSeq" id="WP_126463174.1">
    <property type="nucleotide sequence ID" value="NZ_AP018721.1"/>
</dbReference>
<evidence type="ECO:0000313" key="3">
    <source>
        <dbReference type="EMBL" id="TCS71287.1"/>
    </source>
</evidence>
<feature type="signal peptide" evidence="2">
    <location>
        <begin position="1"/>
        <end position="19"/>
    </location>
</feature>
<dbReference type="OrthoDB" id="5296182at2"/>
<gene>
    <name evidence="3" type="ORF">EDC61_11012</name>
</gene>
<evidence type="ECO:0000313" key="4">
    <source>
        <dbReference type="Proteomes" id="UP000295135"/>
    </source>
</evidence>